<dbReference type="Proteomes" id="UP000030418">
    <property type="component" value="Unassembled WGS sequence"/>
</dbReference>
<feature type="domain" description="Disulphide bond isomerase DsbC/G N-terminal" evidence="8">
    <location>
        <begin position="17"/>
        <end position="82"/>
    </location>
</feature>
<evidence type="ECO:0000259" key="9">
    <source>
        <dbReference type="Pfam" id="PF13098"/>
    </source>
</evidence>
<sequence length="227" mass="25167">MKKQLLALLALSMVTTVFADNAKIIAQLKKLGVEKVEVQDSPLNGLKAAVTDQGILYVSEDGKYVLQGNLYQLTDSGAINLSNKLLVAQVENLKNEMIVYPAKNEKYVVTVFMDITCHYCHILHEQLKQYNDLGITVRYLAFPRGGLSSQAAQQMESIWTDKDPSYALNEAEKGNLPTKMKTPNIVSKHYQLGLQYGVRGTPSIILPSGELLGGYVPPQELLKILQE</sequence>
<dbReference type="CDD" id="cd03020">
    <property type="entry name" value="DsbA_DsbC_DsbG"/>
    <property type="match status" value="1"/>
</dbReference>
<comment type="similarity">
    <text evidence="2 7">Belongs to the thioredoxin family. DsbC subfamily.</text>
</comment>
<dbReference type="PANTHER" id="PTHR35272">
    <property type="entry name" value="THIOL:DISULFIDE INTERCHANGE PROTEIN DSBC-RELATED"/>
    <property type="match status" value="1"/>
</dbReference>
<keyword evidence="5" id="KW-1015">Disulfide bond</keyword>
<dbReference type="Pfam" id="PF13098">
    <property type="entry name" value="Thioredoxin_2"/>
    <property type="match status" value="1"/>
</dbReference>
<feature type="chain" id="PRO_5010007389" description="Thiol:disulfide interchange protein" evidence="7">
    <location>
        <begin position="20"/>
        <end position="227"/>
    </location>
</feature>
<evidence type="ECO:0000256" key="2">
    <source>
        <dbReference type="ARBA" id="ARBA00009813"/>
    </source>
</evidence>
<evidence type="ECO:0000256" key="1">
    <source>
        <dbReference type="ARBA" id="ARBA00004418"/>
    </source>
</evidence>
<comment type="function">
    <text evidence="7">Required for disulfide bond formation in some periplasmic proteins. Acts by transferring its disulfide bond to other proteins and is reduced in the process.</text>
</comment>
<dbReference type="AlphaFoldDB" id="A0A0A2XJZ0"/>
<gene>
    <name evidence="10" type="ORF">P375_08625</name>
</gene>
<dbReference type="SUPFAM" id="SSF52833">
    <property type="entry name" value="Thioredoxin-like"/>
    <property type="match status" value="1"/>
</dbReference>
<evidence type="ECO:0000256" key="4">
    <source>
        <dbReference type="ARBA" id="ARBA00022764"/>
    </source>
</evidence>
<evidence type="ECO:0000256" key="7">
    <source>
        <dbReference type="RuleBase" id="RU364038"/>
    </source>
</evidence>
<keyword evidence="11" id="KW-1185">Reference proteome</keyword>
<feature type="domain" description="Thioredoxin-like fold" evidence="9">
    <location>
        <begin position="102"/>
        <end position="225"/>
    </location>
</feature>
<organism evidence="10 11">
    <name type="scientific">Gallibacterium genomosp. 2</name>
    <dbReference type="NCBI Taxonomy" id="155517"/>
    <lineage>
        <taxon>Bacteria</taxon>
        <taxon>Pseudomonadati</taxon>
        <taxon>Pseudomonadota</taxon>
        <taxon>Gammaproteobacteria</taxon>
        <taxon>Pasteurellales</taxon>
        <taxon>Pasteurellaceae</taxon>
        <taxon>Gallibacterium</taxon>
    </lineage>
</organism>
<reference evidence="10 11" key="1">
    <citation type="submission" date="2014-08" db="EMBL/GenBank/DDBJ databases">
        <title>Chaperone-usher fimbriae in a diverse selection of Gallibacterium genomes.</title>
        <authorList>
            <person name="Kudirkiene E."/>
            <person name="Bager R.J."/>
            <person name="Johnson T.J."/>
            <person name="Bojesen A.M."/>
        </authorList>
    </citation>
    <scope>NUCLEOTIDE SEQUENCE [LARGE SCALE GENOMIC DNA]</scope>
    <source>
        <strain evidence="10 11">CCM5976</strain>
    </source>
</reference>
<dbReference type="Gene3D" id="3.10.450.70">
    <property type="entry name" value="Disulphide bond isomerase, DsbC/G, N-terminal"/>
    <property type="match status" value="1"/>
</dbReference>
<dbReference type="InterPro" id="IPR009094">
    <property type="entry name" value="DiS-bond_isomerase_DsbC/G_N_sf"/>
</dbReference>
<evidence type="ECO:0000256" key="3">
    <source>
        <dbReference type="ARBA" id="ARBA00022729"/>
    </source>
</evidence>
<dbReference type="GO" id="GO:0016853">
    <property type="term" value="F:isomerase activity"/>
    <property type="evidence" value="ECO:0007669"/>
    <property type="project" value="UniProtKB-KW"/>
</dbReference>
<protein>
    <recommendedName>
        <fullName evidence="7">Thiol:disulfide interchange protein</fullName>
    </recommendedName>
</protein>
<dbReference type="InterPro" id="IPR051470">
    <property type="entry name" value="Thiol:disulfide_interchange"/>
</dbReference>
<dbReference type="InterPro" id="IPR033954">
    <property type="entry name" value="DiS-bond_Isoase_DsbC/G"/>
</dbReference>
<dbReference type="PANTHER" id="PTHR35272:SF3">
    <property type="entry name" value="THIOL:DISULFIDE INTERCHANGE PROTEIN DSBC"/>
    <property type="match status" value="1"/>
</dbReference>
<comment type="caution">
    <text evidence="10">The sequence shown here is derived from an EMBL/GenBank/DDBJ whole genome shotgun (WGS) entry which is preliminary data.</text>
</comment>
<dbReference type="RefSeq" id="WP_039136059.1">
    <property type="nucleotide sequence ID" value="NZ_JPXY01000039.1"/>
</dbReference>
<dbReference type="SUPFAM" id="SSF54423">
    <property type="entry name" value="DsbC/DsbG N-terminal domain-like"/>
    <property type="match status" value="1"/>
</dbReference>
<keyword evidence="3 7" id="KW-0732">Signal</keyword>
<evidence type="ECO:0000259" key="8">
    <source>
        <dbReference type="Pfam" id="PF10411"/>
    </source>
</evidence>
<evidence type="ECO:0000313" key="10">
    <source>
        <dbReference type="EMBL" id="KGQ30965.1"/>
    </source>
</evidence>
<dbReference type="InterPro" id="IPR012336">
    <property type="entry name" value="Thioredoxin-like_fold"/>
</dbReference>
<dbReference type="InterPro" id="IPR036249">
    <property type="entry name" value="Thioredoxin-like_sf"/>
</dbReference>
<dbReference type="NCBIfam" id="NF008129">
    <property type="entry name" value="PRK10877.1"/>
    <property type="match status" value="1"/>
</dbReference>
<keyword evidence="4 7" id="KW-0574">Periplasm</keyword>
<evidence type="ECO:0000256" key="5">
    <source>
        <dbReference type="ARBA" id="ARBA00023157"/>
    </source>
</evidence>
<proteinExistence type="inferred from homology"/>
<dbReference type="EMBL" id="JPXY01000039">
    <property type="protein sequence ID" value="KGQ30965.1"/>
    <property type="molecule type" value="Genomic_DNA"/>
</dbReference>
<dbReference type="GO" id="GO:0042597">
    <property type="term" value="C:periplasmic space"/>
    <property type="evidence" value="ECO:0007669"/>
    <property type="project" value="UniProtKB-SubCell"/>
</dbReference>
<keyword evidence="6 7" id="KW-0676">Redox-active center</keyword>
<comment type="subcellular location">
    <subcellularLocation>
        <location evidence="1 7">Periplasm</location>
    </subcellularLocation>
</comment>
<feature type="signal peptide" evidence="7">
    <location>
        <begin position="1"/>
        <end position="19"/>
    </location>
</feature>
<dbReference type="Gene3D" id="3.40.30.10">
    <property type="entry name" value="Glutaredoxin"/>
    <property type="match status" value="1"/>
</dbReference>
<evidence type="ECO:0000313" key="11">
    <source>
        <dbReference type="Proteomes" id="UP000030418"/>
    </source>
</evidence>
<dbReference type="Pfam" id="PF10411">
    <property type="entry name" value="DsbC_N"/>
    <property type="match status" value="1"/>
</dbReference>
<accession>A0A0A2XJZ0</accession>
<keyword evidence="10" id="KW-0413">Isomerase</keyword>
<evidence type="ECO:0000256" key="6">
    <source>
        <dbReference type="ARBA" id="ARBA00023284"/>
    </source>
</evidence>
<dbReference type="InterPro" id="IPR018950">
    <property type="entry name" value="DiS-bond_isomerase_DsbC/G_N"/>
</dbReference>
<name>A0A0A2XJZ0_9PAST</name>